<dbReference type="Proteomes" id="UP000827872">
    <property type="component" value="Linkage Group LG06"/>
</dbReference>
<keyword evidence="2" id="KW-1185">Reference proteome</keyword>
<evidence type="ECO:0000313" key="1">
    <source>
        <dbReference type="EMBL" id="KAH8007789.1"/>
    </source>
</evidence>
<name>A0ACB8FR12_9SAUR</name>
<organism evidence="1 2">
    <name type="scientific">Sphaerodactylus townsendi</name>
    <dbReference type="NCBI Taxonomy" id="933632"/>
    <lineage>
        <taxon>Eukaryota</taxon>
        <taxon>Metazoa</taxon>
        <taxon>Chordata</taxon>
        <taxon>Craniata</taxon>
        <taxon>Vertebrata</taxon>
        <taxon>Euteleostomi</taxon>
        <taxon>Lepidosauria</taxon>
        <taxon>Squamata</taxon>
        <taxon>Bifurcata</taxon>
        <taxon>Gekkota</taxon>
        <taxon>Sphaerodactylidae</taxon>
        <taxon>Sphaerodactylus</taxon>
    </lineage>
</organism>
<comment type="caution">
    <text evidence="1">The sequence shown here is derived from an EMBL/GenBank/DDBJ whole genome shotgun (WGS) entry which is preliminary data.</text>
</comment>
<sequence length="108" mass="11551">MIMDTQNLLMLSQNTGLPRINSLRQKPISLQASAKGHLVCRSCANKNNLIQPTLAQWDGFVPVEIALGISHTGGDALADETVAMVATELNGAPWLQASVAEDGAVERR</sequence>
<proteinExistence type="predicted"/>
<reference evidence="1" key="1">
    <citation type="submission" date="2021-08" db="EMBL/GenBank/DDBJ databases">
        <title>The first chromosome-level gecko genome reveals the dynamic sex chromosomes of Neotropical dwarf geckos (Sphaerodactylidae: Sphaerodactylus).</title>
        <authorList>
            <person name="Pinto B.J."/>
            <person name="Keating S.E."/>
            <person name="Gamble T."/>
        </authorList>
    </citation>
    <scope>NUCLEOTIDE SEQUENCE</scope>
    <source>
        <strain evidence="1">TG3544</strain>
    </source>
</reference>
<accession>A0ACB8FR12</accession>
<dbReference type="EMBL" id="CM037619">
    <property type="protein sequence ID" value="KAH8007789.1"/>
    <property type="molecule type" value="Genomic_DNA"/>
</dbReference>
<evidence type="ECO:0000313" key="2">
    <source>
        <dbReference type="Proteomes" id="UP000827872"/>
    </source>
</evidence>
<gene>
    <name evidence="1" type="ORF">K3G42_025822</name>
</gene>
<protein>
    <submittedName>
        <fullName evidence="1">Uncharacterized protein</fullName>
    </submittedName>
</protein>